<name>A0ABZ1CAT1_9BACT</name>
<sequence>MSYKSLEVYRRAHAFGLACHQLSLRLPKYELYETGSQLRRASKSVSANLVEGYGRRDYPQDYHRFLIVSRASNDESLEWLTYVGECYLELKPNVDELMADNETVGRMLTRLIQSQSDSASA</sequence>
<dbReference type="PANTHER" id="PTHR38471:SF2">
    <property type="entry name" value="FOUR HELIX BUNDLE PROTEIN"/>
    <property type="match status" value="1"/>
</dbReference>
<accession>A0ABZ1CAT1</accession>
<evidence type="ECO:0000313" key="1">
    <source>
        <dbReference type="EMBL" id="WRQ88576.1"/>
    </source>
</evidence>
<dbReference type="CDD" id="cd16377">
    <property type="entry name" value="23S_rRNA_IVP_like"/>
    <property type="match status" value="1"/>
</dbReference>
<organism evidence="1 2">
    <name type="scientific">Actomonas aquatica</name>
    <dbReference type="NCBI Taxonomy" id="2866162"/>
    <lineage>
        <taxon>Bacteria</taxon>
        <taxon>Pseudomonadati</taxon>
        <taxon>Verrucomicrobiota</taxon>
        <taxon>Opitutia</taxon>
        <taxon>Opitutales</taxon>
        <taxon>Opitutaceae</taxon>
        <taxon>Actomonas</taxon>
    </lineage>
</organism>
<proteinExistence type="predicted"/>
<dbReference type="Gene3D" id="1.20.1440.60">
    <property type="entry name" value="23S rRNA-intervening sequence"/>
    <property type="match status" value="1"/>
</dbReference>
<dbReference type="EMBL" id="CP139781">
    <property type="protein sequence ID" value="WRQ88576.1"/>
    <property type="molecule type" value="Genomic_DNA"/>
</dbReference>
<dbReference type="InterPro" id="IPR012657">
    <property type="entry name" value="23S_rRNA-intervening_sequence"/>
</dbReference>
<dbReference type="RefSeq" id="WP_221033007.1">
    <property type="nucleotide sequence ID" value="NZ_CP139781.1"/>
</dbReference>
<dbReference type="SUPFAM" id="SSF158446">
    <property type="entry name" value="IVS-encoded protein-like"/>
    <property type="match status" value="1"/>
</dbReference>
<dbReference type="Pfam" id="PF05635">
    <property type="entry name" value="23S_rRNA_IVP"/>
    <property type="match status" value="1"/>
</dbReference>
<reference evidence="1 2" key="1">
    <citation type="submission" date="2023-12" db="EMBL/GenBank/DDBJ databases">
        <title>Description of an unclassified Opitutus bacterium of Verrucomicrobiota.</title>
        <authorList>
            <person name="Zhang D.-F."/>
        </authorList>
    </citation>
    <scope>NUCLEOTIDE SEQUENCE [LARGE SCALE GENOMIC DNA]</scope>
    <source>
        <strain evidence="1 2">WL0086</strain>
    </source>
</reference>
<dbReference type="InterPro" id="IPR036583">
    <property type="entry name" value="23S_rRNA_IVS_sf"/>
</dbReference>
<dbReference type="NCBIfam" id="TIGR02436">
    <property type="entry name" value="four helix bundle protein"/>
    <property type="match status" value="1"/>
</dbReference>
<dbReference type="PANTHER" id="PTHR38471">
    <property type="entry name" value="FOUR HELIX BUNDLE PROTEIN"/>
    <property type="match status" value="1"/>
</dbReference>
<keyword evidence="2" id="KW-1185">Reference proteome</keyword>
<dbReference type="Proteomes" id="UP000738431">
    <property type="component" value="Chromosome"/>
</dbReference>
<evidence type="ECO:0000313" key="2">
    <source>
        <dbReference type="Proteomes" id="UP000738431"/>
    </source>
</evidence>
<gene>
    <name evidence="1" type="ORF">K1X11_004115</name>
</gene>
<protein>
    <submittedName>
        <fullName evidence="1">Four helix bundle protein</fullName>
    </submittedName>
</protein>